<dbReference type="Proteomes" id="UP000238338">
    <property type="component" value="Unassembled WGS sequence"/>
</dbReference>
<accession>A0A2S8SEU1</accession>
<dbReference type="EMBL" id="PVEP01000001">
    <property type="protein sequence ID" value="PQV59316.1"/>
    <property type="molecule type" value="Genomic_DNA"/>
</dbReference>
<reference evidence="1 2" key="1">
    <citation type="submission" date="2018-02" db="EMBL/GenBank/DDBJ databases">
        <title>Genomic Encyclopedia of Archaeal and Bacterial Type Strains, Phase II (KMG-II): from individual species to whole genera.</title>
        <authorList>
            <person name="Goeker M."/>
        </authorList>
    </citation>
    <scope>NUCLEOTIDE SEQUENCE [LARGE SCALE GENOMIC DNA]</scope>
    <source>
        <strain evidence="1 2">DSM 18921</strain>
    </source>
</reference>
<keyword evidence="2" id="KW-1185">Reference proteome</keyword>
<organism evidence="1 2">
    <name type="scientific">Albidovulum denitrificans</name>
    <dbReference type="NCBI Taxonomy" id="404881"/>
    <lineage>
        <taxon>Bacteria</taxon>
        <taxon>Pseudomonadati</taxon>
        <taxon>Pseudomonadota</taxon>
        <taxon>Alphaproteobacteria</taxon>
        <taxon>Rhodobacterales</taxon>
        <taxon>Paracoccaceae</taxon>
        <taxon>Albidovulum</taxon>
    </lineage>
</organism>
<sequence>MNWLLIAVVYTVTGENVPHEVRVNETPFATEALCEAARTKMEDQLRTRAITVKATCVQVSE</sequence>
<evidence type="ECO:0000313" key="1">
    <source>
        <dbReference type="EMBL" id="PQV59316.1"/>
    </source>
</evidence>
<evidence type="ECO:0000313" key="2">
    <source>
        <dbReference type="Proteomes" id="UP000238338"/>
    </source>
</evidence>
<comment type="caution">
    <text evidence="1">The sequence shown here is derived from an EMBL/GenBank/DDBJ whole genome shotgun (WGS) entry which is preliminary data.</text>
</comment>
<proteinExistence type="predicted"/>
<dbReference type="AlphaFoldDB" id="A0A2S8SEU1"/>
<gene>
    <name evidence="1" type="ORF">LX70_01143</name>
</gene>
<dbReference type="OrthoDB" id="9883538at2"/>
<name>A0A2S8SEU1_9RHOB</name>
<protein>
    <submittedName>
        <fullName evidence="1">Uncharacterized protein</fullName>
    </submittedName>
</protein>
<dbReference type="RefSeq" id="WP_105513494.1">
    <property type="nucleotide sequence ID" value="NZ_PVEP01000001.1"/>
</dbReference>